<name>A0A6P3HGH3_BISBB</name>
<evidence type="ECO:0000256" key="1">
    <source>
        <dbReference type="SAM" id="MobiDB-lite"/>
    </source>
</evidence>
<evidence type="ECO:0000313" key="3">
    <source>
        <dbReference type="Proteomes" id="UP000515208"/>
    </source>
</evidence>
<sequence>SEGEGRGSGPPGLREEEGLRAWTPASDGGGASVCTSRPGPRTHPASRSCPGLSLSSVLNELPSAATLRYRGPGVLPWGSEEAEDEEAWRSMQTSADAALQEQPEPGASRELPWPMPARRAHRQRLARDRVAQGAGSTGAQWTRLIRRSKEKVREGLRSLQPWAWTLKRIGGQFGAGTESYFSLLRFLLLLNVLASVLTACMILLPTWLEGTPPGPPAPNASSPCGSYNPGSHGLVTFATELFNLLSGEGFLEWSPLFYGFYPPRPHLAITYLCAAFAIGLLYLLLILHRSVSGLKQTLLAESEALTRYSHRVFSAWDFGLSGEVHVRLRQRLILYELQVELEEARVRRRAAVRTLGQQARLWSVRLLLNLVVLALLGAAFYGIYWATGATVDLQDKPLIQRTPVLKLVVDYLPSIFISVVNFVLPPVFKLIAPLEGYTRSRQIVFILLRTVSLRLVSLLVLLFSLWNEITCGGDAEDERCKTCDYNYKELPCWETRMGRMGLEDRPLDVGGRVQGIPIVRSEGRRGPRLLCLMVEKNWGSWLLIEESGPGIRAPGWWRRVWGSDSCVSYSFIPSCQITLFSTCSPASRTFRASTVNFFFPLVLLLGLAISAVPVLYSIFLIPPSKLCGPFRGQSSIWVVIPASIRELPQTAQNVLFFLGTQAFAVPLLLISSILMAYTVALANSYGRLISELKRQIQTEAQNKVFLAQRAVALSSADRTL</sequence>
<keyword evidence="2" id="KW-0812">Transmembrane</keyword>
<accession>A0A6P3HGH3</accession>
<dbReference type="KEGG" id="bbis:104988595"/>
<dbReference type="GO" id="GO:0008381">
    <property type="term" value="F:mechanosensitive monoatomic ion channel activity"/>
    <property type="evidence" value="ECO:0007669"/>
    <property type="project" value="TreeGrafter"/>
</dbReference>
<dbReference type="GeneID" id="104988595"/>
<dbReference type="AlphaFoldDB" id="A0A6P3HGH3"/>
<protein>
    <submittedName>
        <fullName evidence="4">Transmembrane channel-like protein 4</fullName>
    </submittedName>
</protein>
<evidence type="ECO:0000313" key="4">
    <source>
        <dbReference type="RefSeq" id="XP_010838249.1"/>
    </source>
</evidence>
<feature type="region of interest" description="Disordered" evidence="1">
    <location>
        <begin position="92"/>
        <end position="113"/>
    </location>
</feature>
<dbReference type="PANTHER" id="PTHR23302:SF45">
    <property type="entry name" value="TRANSMEMBRANE CHANNEL-LIKE PROTEIN 4"/>
    <property type="match status" value="1"/>
</dbReference>
<feature type="transmembrane region" description="Helical" evidence="2">
    <location>
        <begin position="597"/>
        <end position="621"/>
    </location>
</feature>
<dbReference type="CTD" id="147798"/>
<keyword evidence="2" id="KW-0472">Membrane</keyword>
<feature type="transmembrane region" description="Helical" evidence="2">
    <location>
        <begin position="411"/>
        <end position="431"/>
    </location>
</feature>
<keyword evidence="2" id="KW-1133">Transmembrane helix</keyword>
<dbReference type="OrthoDB" id="1936208at2759"/>
<dbReference type="Proteomes" id="UP000515208">
    <property type="component" value="Unplaced"/>
</dbReference>
<organism evidence="3 4">
    <name type="scientific">Bison bison bison</name>
    <name type="common">North American plains bison</name>
    <dbReference type="NCBI Taxonomy" id="43346"/>
    <lineage>
        <taxon>Eukaryota</taxon>
        <taxon>Metazoa</taxon>
        <taxon>Chordata</taxon>
        <taxon>Craniata</taxon>
        <taxon>Vertebrata</taxon>
        <taxon>Euteleostomi</taxon>
        <taxon>Mammalia</taxon>
        <taxon>Eutheria</taxon>
        <taxon>Laurasiatheria</taxon>
        <taxon>Artiodactyla</taxon>
        <taxon>Ruminantia</taxon>
        <taxon>Pecora</taxon>
        <taxon>Bovidae</taxon>
        <taxon>Bovinae</taxon>
        <taxon>Bison</taxon>
    </lineage>
</organism>
<reference evidence="4" key="1">
    <citation type="submission" date="2025-08" db="UniProtKB">
        <authorList>
            <consortium name="RefSeq"/>
        </authorList>
    </citation>
    <scope>IDENTIFICATION</scope>
    <source>
        <tissue evidence="4">Blood</tissue>
    </source>
</reference>
<keyword evidence="3" id="KW-1185">Reference proteome</keyword>
<dbReference type="GO" id="GO:0005886">
    <property type="term" value="C:plasma membrane"/>
    <property type="evidence" value="ECO:0007669"/>
    <property type="project" value="InterPro"/>
</dbReference>
<feature type="transmembrane region" description="Helical" evidence="2">
    <location>
        <begin position="366"/>
        <end position="386"/>
    </location>
</feature>
<dbReference type="PANTHER" id="PTHR23302">
    <property type="entry name" value="TRANSMEMBRANE CHANNEL-RELATED"/>
    <property type="match status" value="1"/>
</dbReference>
<gene>
    <name evidence="4" type="primary">TMC4</name>
</gene>
<dbReference type="RefSeq" id="XP_010838249.1">
    <property type="nucleotide sequence ID" value="XM_010839947.1"/>
</dbReference>
<feature type="region of interest" description="Disordered" evidence="1">
    <location>
        <begin position="1"/>
        <end position="53"/>
    </location>
</feature>
<feature type="transmembrane region" description="Helical" evidence="2">
    <location>
        <begin position="654"/>
        <end position="677"/>
    </location>
</feature>
<proteinExistence type="predicted"/>
<evidence type="ECO:0000256" key="2">
    <source>
        <dbReference type="SAM" id="Phobius"/>
    </source>
</evidence>
<feature type="compositionally biased region" description="Gly residues" evidence="1">
    <location>
        <begin position="1"/>
        <end position="10"/>
    </location>
</feature>
<dbReference type="InterPro" id="IPR038900">
    <property type="entry name" value="TMC"/>
</dbReference>
<feature type="non-terminal residue" evidence="4">
    <location>
        <position position="1"/>
    </location>
</feature>
<feature type="transmembrane region" description="Helical" evidence="2">
    <location>
        <begin position="186"/>
        <end position="208"/>
    </location>
</feature>
<feature type="transmembrane region" description="Helical" evidence="2">
    <location>
        <begin position="268"/>
        <end position="287"/>
    </location>
</feature>